<dbReference type="InterPro" id="IPR052058">
    <property type="entry name" value="Alcohol_O-acetyltransferase"/>
</dbReference>
<evidence type="ECO:0008006" key="3">
    <source>
        <dbReference type="Google" id="ProtNLM"/>
    </source>
</evidence>
<keyword evidence="2" id="KW-1185">Reference proteome</keyword>
<name>A0AAX4H768_9ASCO</name>
<dbReference type="AlphaFoldDB" id="A0AAX4H768"/>
<sequence>MTAFRKPGFNEAWFIAKSEESFYSNFNITVVFDQDVALGELSHALKRCIDANRWLTVNFFRESQNKNPDYRNDYNLLYVTRIAFRTILQLSSIQSDEEYLKFLNLTPIPMNRKDLPLWRVTLRNLNTLSVCFCHSIFDGTCGLQIIRDLVAELNENGPKEEITELFNLQLNQNKDWTEIVPAVESSYDLYIPPLPQRLSMLLLHYIPFFRGKTPSPDPPLFTSFPVEKTLESNYKILRFDHEFTSQLVAFSRENGFTLTSLINVIGIRCIEKFIYPTYGPSFCSSHFLAVNGRRYYRLKPGESYQYGMMVCGAPIIFHPLSDNFINDCKEFHLLMQAEIVSRRGFKNYWANTYIDFTYEQNKKIGTMDRYTTMVSNLGKFVNPVGAMTRVTDAYFGLTTAMGYHFIFNMLTTDESGLTLVIPYNPKYLESEMSKFLEEFEKFCLSLITNEMQETTEDMSM</sequence>
<dbReference type="GeneID" id="88172651"/>
<dbReference type="InterPro" id="IPR010828">
    <property type="entry name" value="Atf2/Sli1-like"/>
</dbReference>
<evidence type="ECO:0000313" key="2">
    <source>
        <dbReference type="Proteomes" id="UP001338582"/>
    </source>
</evidence>
<reference evidence="1 2" key="1">
    <citation type="submission" date="2023-10" db="EMBL/GenBank/DDBJ databases">
        <title>Draft Genome Sequence of Candida saopaulonensis from a very Premature Infant with Sepsis.</title>
        <authorList>
            <person name="Ning Y."/>
            <person name="Dai R."/>
            <person name="Xiao M."/>
            <person name="Xu Y."/>
            <person name="Yan Q."/>
            <person name="Zhang L."/>
        </authorList>
    </citation>
    <scope>NUCLEOTIDE SEQUENCE [LARGE SCALE GENOMIC DNA]</scope>
    <source>
        <strain evidence="1 2">19XY460</strain>
    </source>
</reference>
<protein>
    <recommendedName>
        <fullName evidence="3">Alcohol acetyltransferase</fullName>
    </recommendedName>
</protein>
<dbReference type="RefSeq" id="XP_062876701.1">
    <property type="nucleotide sequence ID" value="XM_063020631.1"/>
</dbReference>
<proteinExistence type="predicted"/>
<gene>
    <name evidence="1" type="ORF">PUMCH_001586</name>
</gene>
<organism evidence="1 2">
    <name type="scientific">Australozyma saopauloensis</name>
    <dbReference type="NCBI Taxonomy" id="291208"/>
    <lineage>
        <taxon>Eukaryota</taxon>
        <taxon>Fungi</taxon>
        <taxon>Dikarya</taxon>
        <taxon>Ascomycota</taxon>
        <taxon>Saccharomycotina</taxon>
        <taxon>Pichiomycetes</taxon>
        <taxon>Metschnikowiaceae</taxon>
        <taxon>Australozyma</taxon>
    </lineage>
</organism>
<dbReference type="GO" id="GO:0008080">
    <property type="term" value="F:N-acetyltransferase activity"/>
    <property type="evidence" value="ECO:0007669"/>
    <property type="project" value="TreeGrafter"/>
</dbReference>
<dbReference type="EMBL" id="CP138895">
    <property type="protein sequence ID" value="WPK24318.1"/>
    <property type="molecule type" value="Genomic_DNA"/>
</dbReference>
<accession>A0AAX4H768</accession>
<dbReference type="PANTHER" id="PTHR28037">
    <property type="entry name" value="ALCOHOL O-ACETYLTRANSFERASE 1-RELATED"/>
    <property type="match status" value="1"/>
</dbReference>
<dbReference type="PANTHER" id="PTHR28037:SF1">
    <property type="entry name" value="ALCOHOL O-ACETYLTRANSFERASE 1-RELATED"/>
    <property type="match status" value="1"/>
</dbReference>
<dbReference type="Proteomes" id="UP001338582">
    <property type="component" value="Chromosome 2"/>
</dbReference>
<dbReference type="KEGG" id="asau:88172651"/>
<evidence type="ECO:0000313" key="1">
    <source>
        <dbReference type="EMBL" id="WPK24318.1"/>
    </source>
</evidence>
<dbReference type="Pfam" id="PF07247">
    <property type="entry name" value="AATase"/>
    <property type="match status" value="1"/>
</dbReference>